<dbReference type="Proteomes" id="UP001148737">
    <property type="component" value="Unassembled WGS sequence"/>
</dbReference>
<name>A0ACC1QH60_9HYPO</name>
<comment type="caution">
    <text evidence="1">The sequence shown here is derived from an EMBL/GenBank/DDBJ whole genome shotgun (WGS) entry which is preliminary data.</text>
</comment>
<evidence type="ECO:0000313" key="1">
    <source>
        <dbReference type="EMBL" id="KAJ3474664.1"/>
    </source>
</evidence>
<accession>A0ACC1QH60</accession>
<organism evidence="1 2">
    <name type="scientific">Lecanicillium saksenae</name>
    <dbReference type="NCBI Taxonomy" id="468837"/>
    <lineage>
        <taxon>Eukaryota</taxon>
        <taxon>Fungi</taxon>
        <taxon>Dikarya</taxon>
        <taxon>Ascomycota</taxon>
        <taxon>Pezizomycotina</taxon>
        <taxon>Sordariomycetes</taxon>
        <taxon>Hypocreomycetidae</taxon>
        <taxon>Hypocreales</taxon>
        <taxon>Cordycipitaceae</taxon>
        <taxon>Lecanicillium</taxon>
    </lineage>
</organism>
<reference evidence="1" key="1">
    <citation type="submission" date="2022-07" db="EMBL/GenBank/DDBJ databases">
        <title>Genome Sequence of Lecanicillium saksenae.</title>
        <authorList>
            <person name="Buettner E."/>
        </authorList>
    </citation>
    <scope>NUCLEOTIDE SEQUENCE</scope>
    <source>
        <strain evidence="1">VT-O1</strain>
    </source>
</reference>
<dbReference type="EMBL" id="JANAKD010002127">
    <property type="protein sequence ID" value="KAJ3474664.1"/>
    <property type="molecule type" value="Genomic_DNA"/>
</dbReference>
<sequence>MSSASPPASRIQTGVACEECRRRKSKCDRIRPQCGACEDMGATCVFPEKRLQRGPKKGQMNALRTRVATLEKQLRLERQQEKNVAPAVGSTAAEDVSVSSIENLLGTDLFMDMRAPSQLPPVHFHAPGSGHVDSFLTGGEFYRDWAEPARSTNSHTRSTDSNLNLTALMCADLDELYFERVYPVAPIIHRRLYNFWQGSPNIHPSRTALQHAMWAVAAAVSTQFRHIADTLAAEARHTLDSLCSPNESPSLAKIQAWLMLAHYDALCKSEHEATVTAGRAIRLVQLAKLHDVDAEDVAAQGFGGSGVSTPVSLPGAWEEKDCFAKVEEKRRTFWLAYWVDRFWLMRSDWPLSIQDDLVRFP</sequence>
<evidence type="ECO:0000313" key="2">
    <source>
        <dbReference type="Proteomes" id="UP001148737"/>
    </source>
</evidence>
<keyword evidence="2" id="KW-1185">Reference proteome</keyword>
<protein>
    <submittedName>
        <fullName evidence="1">Uncharacterized protein</fullName>
    </submittedName>
</protein>
<gene>
    <name evidence="1" type="ORF">NLG97_g9744</name>
</gene>
<proteinExistence type="predicted"/>